<feature type="transmembrane region" description="Helical" evidence="8">
    <location>
        <begin position="247"/>
        <end position="268"/>
    </location>
</feature>
<dbReference type="SMART" id="SM00665">
    <property type="entry name" value="B561"/>
    <property type="match status" value="1"/>
</dbReference>
<keyword evidence="5" id="KW-0249">Electron transport</keyword>
<evidence type="ECO:0000256" key="6">
    <source>
        <dbReference type="ARBA" id="ARBA00022989"/>
    </source>
</evidence>
<evidence type="ECO:0000256" key="1">
    <source>
        <dbReference type="ARBA" id="ARBA00004370"/>
    </source>
</evidence>
<protein>
    <recommendedName>
        <fullName evidence="13">Cytochrome b561 and DOMON domain-containing protein</fullName>
    </recommendedName>
</protein>
<dbReference type="CDD" id="cd09631">
    <property type="entry name" value="DOMON_DOH"/>
    <property type="match status" value="1"/>
</dbReference>
<gene>
    <name evidence="11" type="ORF">RD792_002946</name>
</gene>
<proteinExistence type="predicted"/>
<feature type="transmembrane region" description="Helical" evidence="8">
    <location>
        <begin position="350"/>
        <end position="368"/>
    </location>
</feature>
<dbReference type="InterPro" id="IPR006593">
    <property type="entry name" value="Cyt_b561/ferric_Rdtase_TM"/>
</dbReference>
<dbReference type="PROSITE" id="PS50836">
    <property type="entry name" value="DOMON"/>
    <property type="match status" value="1"/>
</dbReference>
<dbReference type="InterPro" id="IPR005018">
    <property type="entry name" value="DOMON_domain"/>
</dbReference>
<feature type="domain" description="Cytochrome b561" evidence="10">
    <location>
        <begin position="208"/>
        <end position="402"/>
    </location>
</feature>
<evidence type="ECO:0000259" key="9">
    <source>
        <dbReference type="PROSITE" id="PS50836"/>
    </source>
</evidence>
<dbReference type="PROSITE" id="PS50939">
    <property type="entry name" value="CYTOCHROME_B561"/>
    <property type="match status" value="1"/>
</dbReference>
<keyword evidence="6 8" id="KW-1133">Transmembrane helix</keyword>
<evidence type="ECO:0008006" key="13">
    <source>
        <dbReference type="Google" id="ProtNLM"/>
    </source>
</evidence>
<evidence type="ECO:0000259" key="10">
    <source>
        <dbReference type="PROSITE" id="PS50939"/>
    </source>
</evidence>
<name>A0ABR0DSV4_9LAMI</name>
<dbReference type="SMART" id="SM00664">
    <property type="entry name" value="DoH"/>
    <property type="match status" value="1"/>
</dbReference>
<organism evidence="11 12">
    <name type="scientific">Penstemon davidsonii</name>
    <dbReference type="NCBI Taxonomy" id="160366"/>
    <lineage>
        <taxon>Eukaryota</taxon>
        <taxon>Viridiplantae</taxon>
        <taxon>Streptophyta</taxon>
        <taxon>Embryophyta</taxon>
        <taxon>Tracheophyta</taxon>
        <taxon>Spermatophyta</taxon>
        <taxon>Magnoliopsida</taxon>
        <taxon>eudicotyledons</taxon>
        <taxon>Gunneridae</taxon>
        <taxon>Pentapetalae</taxon>
        <taxon>asterids</taxon>
        <taxon>lamiids</taxon>
        <taxon>Lamiales</taxon>
        <taxon>Plantaginaceae</taxon>
        <taxon>Cheloneae</taxon>
        <taxon>Penstemon</taxon>
    </lineage>
</organism>
<sequence>MGEEVERQLSPEEENQSIRDIDVGDTFYYLVTQSLQQMWLLIVKLTVECFSFFSHVHSQSSDSCNSPLNLPNPPRFETSSLNCVIVWSAQSFILRYVQASPNVWNFILSVPNTNAYIAIGFSPDGNMVGSRAIVGWVGADGMADIRKYYLGGRTPDLVRLESPDQGLQVVNSSMIVRSNHIYMAFQLISDRPSTRLVYAVGPEGRLPSRPNFQLSEHRDMVSTTLNYATGQFQTKQSQQASLLRSHGLLNMFGWAILMPIGAMVARYMRKWDPIWYYSHAMIQSFAFILGFVGVICGLVLENRIDASVTKHKGIGIFILILGCLQVIAYVARPEKTSNSRKYWNWYHSNVGRTLIFFAAINVFYGIHLGNAGSGWNAGFAVFLVIIFVITLILELRIMCLKK</sequence>
<keyword evidence="4" id="KW-0732">Signal</keyword>
<dbReference type="Pfam" id="PF03351">
    <property type="entry name" value="DOMON"/>
    <property type="match status" value="1"/>
</dbReference>
<accession>A0ABR0DSV4</accession>
<evidence type="ECO:0000256" key="7">
    <source>
        <dbReference type="ARBA" id="ARBA00023136"/>
    </source>
</evidence>
<dbReference type="Proteomes" id="UP001291926">
    <property type="component" value="Unassembled WGS sequence"/>
</dbReference>
<dbReference type="InterPro" id="IPR045266">
    <property type="entry name" value="DOH_DOMON"/>
</dbReference>
<evidence type="ECO:0000313" key="11">
    <source>
        <dbReference type="EMBL" id="KAK4492149.1"/>
    </source>
</evidence>
<evidence type="ECO:0000256" key="5">
    <source>
        <dbReference type="ARBA" id="ARBA00022982"/>
    </source>
</evidence>
<keyword evidence="7 8" id="KW-0472">Membrane</keyword>
<keyword evidence="3 8" id="KW-0812">Transmembrane</keyword>
<comment type="caution">
    <text evidence="11">The sequence shown here is derived from an EMBL/GenBank/DDBJ whole genome shotgun (WGS) entry which is preliminary data.</text>
</comment>
<comment type="subcellular location">
    <subcellularLocation>
        <location evidence="1">Membrane</location>
    </subcellularLocation>
</comment>
<dbReference type="Pfam" id="PF03188">
    <property type="entry name" value="Cytochrom_B561"/>
    <property type="match status" value="1"/>
</dbReference>
<evidence type="ECO:0000313" key="12">
    <source>
        <dbReference type="Proteomes" id="UP001291926"/>
    </source>
</evidence>
<feature type="transmembrane region" description="Helical" evidence="8">
    <location>
        <begin position="374"/>
        <end position="393"/>
    </location>
</feature>
<feature type="domain" description="DOMON" evidence="9">
    <location>
        <begin position="90"/>
        <end position="201"/>
    </location>
</feature>
<dbReference type="PANTHER" id="PTHR23130:SF171">
    <property type="entry name" value="OS01G0895300 PROTEIN"/>
    <property type="match status" value="1"/>
</dbReference>
<feature type="transmembrane region" description="Helical" evidence="8">
    <location>
        <begin position="312"/>
        <end position="330"/>
    </location>
</feature>
<feature type="transmembrane region" description="Helical" evidence="8">
    <location>
        <begin position="280"/>
        <end position="300"/>
    </location>
</feature>
<keyword evidence="2" id="KW-0813">Transport</keyword>
<evidence type="ECO:0000256" key="3">
    <source>
        <dbReference type="ARBA" id="ARBA00022692"/>
    </source>
</evidence>
<dbReference type="EMBL" id="JAYDYQ010001087">
    <property type="protein sequence ID" value="KAK4492149.1"/>
    <property type="molecule type" value="Genomic_DNA"/>
</dbReference>
<reference evidence="11 12" key="1">
    <citation type="journal article" date="2023" name="bioRxiv">
        <title>Genome report: Whole genome sequence and annotation of Penstemon davidsonii.</title>
        <authorList>
            <person name="Ostevik K.L."/>
            <person name="Alabady M."/>
            <person name="Zhang M."/>
            <person name="Rausher M.D."/>
        </authorList>
    </citation>
    <scope>NUCLEOTIDE SEQUENCE [LARGE SCALE GENOMIC DNA]</scope>
    <source>
        <strain evidence="11">DNT005</strain>
        <tissue evidence="11">Whole leaf</tissue>
    </source>
</reference>
<dbReference type="Gene3D" id="1.20.120.1770">
    <property type="match status" value="1"/>
</dbReference>
<evidence type="ECO:0000256" key="4">
    <source>
        <dbReference type="ARBA" id="ARBA00022729"/>
    </source>
</evidence>
<keyword evidence="12" id="KW-1185">Reference proteome</keyword>
<evidence type="ECO:0000256" key="2">
    <source>
        <dbReference type="ARBA" id="ARBA00022448"/>
    </source>
</evidence>
<evidence type="ECO:0000256" key="8">
    <source>
        <dbReference type="SAM" id="Phobius"/>
    </source>
</evidence>
<dbReference type="CDD" id="cd08760">
    <property type="entry name" value="Cyt_b561_FRRS1_like"/>
    <property type="match status" value="1"/>
</dbReference>
<dbReference type="PANTHER" id="PTHR23130">
    <property type="entry name" value="CYTOCHROME B561 AND DOMON DOMAIN-CONTAINING PROTEIN"/>
    <property type="match status" value="1"/>
</dbReference>